<evidence type="ECO:0000313" key="1">
    <source>
        <dbReference type="EMBL" id="CAD8528057.1"/>
    </source>
</evidence>
<dbReference type="AlphaFoldDB" id="A0A7S0NR77"/>
<organism evidence="1">
    <name type="scientific">Calcidiscus leptoporus</name>
    <dbReference type="NCBI Taxonomy" id="127549"/>
    <lineage>
        <taxon>Eukaryota</taxon>
        <taxon>Haptista</taxon>
        <taxon>Haptophyta</taxon>
        <taxon>Prymnesiophyceae</taxon>
        <taxon>Coccolithales</taxon>
        <taxon>Calcidiscaceae</taxon>
        <taxon>Calcidiscus</taxon>
    </lineage>
</organism>
<accession>A0A7S0NR77</accession>
<dbReference type="EMBL" id="HBER01006629">
    <property type="protein sequence ID" value="CAD8528057.1"/>
    <property type="molecule type" value="Transcribed_RNA"/>
</dbReference>
<sequence length="537" mass="58231">MLSSIFAVAAPPPVYFNGKDAVRVERVASSGAQVSREYYIPITLGSYVKDNYLYWADGKAVFAGLASSWVDPSMGAHLEAGITKISIMPQAPDGSVFPFVNTVIGEKNFITGADGGWFPQGANAAYADKAARTEAEAAQAKSDRKERNRLVTNFSASSDLLGQLGEAGNDLGLIDQLIAGVNADNAGPVDQRAVTPNETLAAAADAAMGSGRGKRVIYTRAGCFHTVGDDGMQHTSWDSNGQDVYGMRIQLDRAYVAFQGQVIQAPTSQFYTLSGIATWRYDPSADAIRISYRGYSTFMAFDPELSKEFGATLPLPSFTVALPAHYGTLGEDGRVSTIPPPGAEAHEVFQMFRDIPVDYDFLFQNQTASCELPVPESERMKDLNERVEGHFGVDHTANLMSQTAFSRSDLAPLSDLFADLAECRTNYLTTSLNGTVGYNVFISLYYIHALIESPILGVVTPLFWVPDWQDGLNMEPHTAEEVQLLFQCEDSSMCLPGIDTCKKPVTKMDRALLFGNTPDKWEDEVGVCFPTGSVAAP</sequence>
<name>A0A7S0NR77_9EUKA</name>
<reference evidence="1" key="1">
    <citation type="submission" date="2021-01" db="EMBL/GenBank/DDBJ databases">
        <authorList>
            <person name="Corre E."/>
            <person name="Pelletier E."/>
            <person name="Niang G."/>
            <person name="Scheremetjew M."/>
            <person name="Finn R."/>
            <person name="Kale V."/>
            <person name="Holt S."/>
            <person name="Cochrane G."/>
            <person name="Meng A."/>
            <person name="Brown T."/>
            <person name="Cohen L."/>
        </authorList>
    </citation>
    <scope>NUCLEOTIDE SEQUENCE</scope>
    <source>
        <strain evidence="1">RCC1130</strain>
    </source>
</reference>
<proteinExistence type="predicted"/>
<protein>
    <submittedName>
        <fullName evidence="1">Uncharacterized protein</fullName>
    </submittedName>
</protein>
<gene>
    <name evidence="1" type="ORF">CLEP1334_LOCUS3278</name>
</gene>